<reference evidence="3" key="2">
    <citation type="journal article" date="2018" name="Nat. Commun.">
        <title>Extreme sensitivity to ultraviolet light in the fungal pathogen causing white-nose syndrome of bats.</title>
        <authorList>
            <person name="Palmer J.M."/>
            <person name="Drees K.P."/>
            <person name="Foster J.T."/>
            <person name="Lindner D.L."/>
        </authorList>
    </citation>
    <scope>NUCLEOTIDE SEQUENCE [LARGE SCALE GENOMIC DNA]</scope>
    <source>
        <strain evidence="3">UAMH 10579</strain>
    </source>
</reference>
<name>A0A1B8GB06_9PEZI</name>
<sequence>MKLTLVFAAILAVAIAAPSIAAPGTEELGKRSDGCATCSNGKKLCWSCNSGGCSYNTISC</sequence>
<evidence type="ECO:0000313" key="3">
    <source>
        <dbReference type="Proteomes" id="UP000091956"/>
    </source>
</evidence>
<proteinExistence type="predicted"/>
<accession>A0A1B8GB06</accession>
<dbReference type="EMBL" id="KV460259">
    <property type="protein sequence ID" value="OBT93011.2"/>
    <property type="molecule type" value="Genomic_DNA"/>
</dbReference>
<dbReference type="RefSeq" id="XP_059319370.1">
    <property type="nucleotide sequence ID" value="XM_059463982.1"/>
</dbReference>
<dbReference type="GeneID" id="28841996"/>
<feature type="chain" id="PRO_5015188386" evidence="1">
    <location>
        <begin position="17"/>
        <end position="60"/>
    </location>
</feature>
<gene>
    <name evidence="2" type="ORF">VE01_08610</name>
</gene>
<organism evidence="2 3">
    <name type="scientific">Pseudogymnoascus verrucosus</name>
    <dbReference type="NCBI Taxonomy" id="342668"/>
    <lineage>
        <taxon>Eukaryota</taxon>
        <taxon>Fungi</taxon>
        <taxon>Dikarya</taxon>
        <taxon>Ascomycota</taxon>
        <taxon>Pezizomycotina</taxon>
        <taxon>Leotiomycetes</taxon>
        <taxon>Thelebolales</taxon>
        <taxon>Thelebolaceae</taxon>
        <taxon>Pseudogymnoascus</taxon>
    </lineage>
</organism>
<evidence type="ECO:0000256" key="1">
    <source>
        <dbReference type="SAM" id="SignalP"/>
    </source>
</evidence>
<protein>
    <submittedName>
        <fullName evidence="2">Uncharacterized protein</fullName>
    </submittedName>
</protein>
<reference evidence="2 3" key="1">
    <citation type="submission" date="2016-03" db="EMBL/GenBank/DDBJ databases">
        <title>Comparative genomics of Pseudogymnoascus destructans, the fungus causing white-nose syndrome of bats.</title>
        <authorList>
            <person name="Palmer J.M."/>
            <person name="Drees K.P."/>
            <person name="Foster J.T."/>
            <person name="Lindner D.L."/>
        </authorList>
    </citation>
    <scope>NUCLEOTIDE SEQUENCE [LARGE SCALE GENOMIC DNA]</scope>
    <source>
        <strain evidence="2 3">UAMH 10579</strain>
    </source>
</reference>
<feature type="signal peptide" evidence="1">
    <location>
        <begin position="1"/>
        <end position="16"/>
    </location>
</feature>
<dbReference type="Proteomes" id="UP000091956">
    <property type="component" value="Unassembled WGS sequence"/>
</dbReference>
<keyword evidence="1" id="KW-0732">Signal</keyword>
<evidence type="ECO:0000313" key="2">
    <source>
        <dbReference type="EMBL" id="OBT93011.2"/>
    </source>
</evidence>
<keyword evidence="3" id="KW-1185">Reference proteome</keyword>
<dbReference type="AlphaFoldDB" id="A0A1B8GB06"/>